<keyword evidence="4 8" id="KW-0547">Nucleotide-binding</keyword>
<dbReference type="EC" id="6.3.3.3" evidence="8"/>
<evidence type="ECO:0000313" key="10">
    <source>
        <dbReference type="Proteomes" id="UP000295531"/>
    </source>
</evidence>
<comment type="pathway">
    <text evidence="8">Cofactor biosynthesis; biotin biosynthesis; biotin from 7,8-diaminononanoate: step 1/2.</text>
</comment>
<keyword evidence="2 8" id="KW-0436">Ligase</keyword>
<feature type="binding site" evidence="8">
    <location>
        <begin position="176"/>
        <end position="177"/>
    </location>
    <ligand>
        <name>ATP</name>
        <dbReference type="ChEBI" id="CHEBI:30616"/>
    </ligand>
</feature>
<comment type="subunit">
    <text evidence="8">Homodimer.</text>
</comment>
<reference evidence="9 10" key="1">
    <citation type="submission" date="2019-03" db="EMBL/GenBank/DDBJ databases">
        <title>Freshwater and sediment microbial communities from various areas in North America, analyzing microbe dynamics in response to fracking.</title>
        <authorList>
            <person name="Lamendella R."/>
        </authorList>
    </citation>
    <scope>NUCLEOTIDE SEQUENCE [LARGE SCALE GENOMIC DNA]</scope>
    <source>
        <strain evidence="9 10">18_TX</strain>
    </source>
</reference>
<dbReference type="Pfam" id="PF13500">
    <property type="entry name" value="AAA_26"/>
    <property type="match status" value="1"/>
</dbReference>
<dbReference type="GO" id="GO:0042803">
    <property type="term" value="F:protein homodimerization activity"/>
    <property type="evidence" value="ECO:0007669"/>
    <property type="project" value="UniProtKB-ARBA"/>
</dbReference>
<feature type="binding site" evidence="8">
    <location>
        <position position="116"/>
    </location>
    <ligand>
        <name>Mg(2+)</name>
        <dbReference type="ChEBI" id="CHEBI:18420"/>
    </ligand>
</feature>
<evidence type="ECO:0000256" key="2">
    <source>
        <dbReference type="ARBA" id="ARBA00022598"/>
    </source>
</evidence>
<dbReference type="PANTHER" id="PTHR43210">
    <property type="entry name" value="DETHIOBIOTIN SYNTHETASE"/>
    <property type="match status" value="1"/>
</dbReference>
<dbReference type="GO" id="GO:0005524">
    <property type="term" value="F:ATP binding"/>
    <property type="evidence" value="ECO:0007669"/>
    <property type="project" value="UniProtKB-UniRule"/>
</dbReference>
<keyword evidence="1 8" id="KW-0963">Cytoplasm</keyword>
<dbReference type="CDD" id="cd03109">
    <property type="entry name" value="DTBS"/>
    <property type="match status" value="1"/>
</dbReference>
<evidence type="ECO:0000256" key="7">
    <source>
        <dbReference type="ARBA" id="ARBA00022842"/>
    </source>
</evidence>
<feature type="binding site" evidence="8">
    <location>
        <position position="54"/>
    </location>
    <ligand>
        <name>Mg(2+)</name>
        <dbReference type="ChEBI" id="CHEBI:18420"/>
    </ligand>
</feature>
<evidence type="ECO:0000256" key="5">
    <source>
        <dbReference type="ARBA" id="ARBA00022756"/>
    </source>
</evidence>
<dbReference type="OrthoDB" id="9802097at2"/>
<keyword evidence="6 8" id="KW-0067">ATP-binding</keyword>
<feature type="binding site" evidence="8">
    <location>
        <begin position="12"/>
        <end position="17"/>
    </location>
    <ligand>
        <name>ATP</name>
        <dbReference type="ChEBI" id="CHEBI:30616"/>
    </ligand>
</feature>
<comment type="function">
    <text evidence="8">Catalyzes a mechanistically unusual reaction, the ATP-dependent insertion of CO2 between the N7 and N8 nitrogen atoms of 7,8-diaminopelargonic acid (DAPA, also called 7,8-diammoniononanoate) to form a ureido ring.</text>
</comment>
<dbReference type="GO" id="GO:0009102">
    <property type="term" value="P:biotin biosynthetic process"/>
    <property type="evidence" value="ECO:0007669"/>
    <property type="project" value="UniProtKB-UniRule"/>
</dbReference>
<feature type="binding site" evidence="8">
    <location>
        <position position="16"/>
    </location>
    <ligand>
        <name>Mg(2+)</name>
        <dbReference type="ChEBI" id="CHEBI:18420"/>
    </ligand>
</feature>
<proteinExistence type="inferred from homology"/>
<organism evidence="9 10">
    <name type="scientific">Idiomarina aquatica</name>
    <dbReference type="NCBI Taxonomy" id="1327752"/>
    <lineage>
        <taxon>Bacteria</taxon>
        <taxon>Pseudomonadati</taxon>
        <taxon>Pseudomonadota</taxon>
        <taxon>Gammaproteobacteria</taxon>
        <taxon>Alteromonadales</taxon>
        <taxon>Idiomarinaceae</taxon>
        <taxon>Idiomarina</taxon>
    </lineage>
</organism>
<dbReference type="RefSeq" id="WP_133538438.1">
    <property type="nucleotide sequence ID" value="NZ_SNXI01000001.1"/>
</dbReference>
<comment type="cofactor">
    <cofactor evidence="8">
        <name>Mg(2+)</name>
        <dbReference type="ChEBI" id="CHEBI:18420"/>
    </cofactor>
</comment>
<keyword evidence="7 8" id="KW-0460">Magnesium</keyword>
<comment type="caution">
    <text evidence="9">The sequence shown here is derived from an EMBL/GenBank/DDBJ whole genome shotgun (WGS) entry which is preliminary data.</text>
</comment>
<dbReference type="GO" id="GO:0000287">
    <property type="term" value="F:magnesium ion binding"/>
    <property type="evidence" value="ECO:0007669"/>
    <property type="project" value="UniProtKB-UniRule"/>
</dbReference>
<evidence type="ECO:0000313" key="9">
    <source>
        <dbReference type="EMBL" id="TDP40735.1"/>
    </source>
</evidence>
<feature type="active site" evidence="8">
    <location>
        <position position="37"/>
    </location>
</feature>
<evidence type="ECO:0000256" key="8">
    <source>
        <dbReference type="HAMAP-Rule" id="MF_00336"/>
    </source>
</evidence>
<dbReference type="HAMAP" id="MF_00336">
    <property type="entry name" value="BioD"/>
    <property type="match status" value="1"/>
</dbReference>
<dbReference type="Gene3D" id="3.40.50.300">
    <property type="entry name" value="P-loop containing nucleotide triphosphate hydrolases"/>
    <property type="match status" value="1"/>
</dbReference>
<protein>
    <recommendedName>
        <fullName evidence="8">ATP-dependent dethiobiotin synthetase BioD</fullName>
        <ecNumber evidence="8">6.3.3.3</ecNumber>
    </recommendedName>
    <alternativeName>
        <fullName evidence="8">DTB synthetase</fullName>
        <shortName evidence="8">DTBS</shortName>
    </alternativeName>
    <alternativeName>
        <fullName evidence="8">Dethiobiotin synthase</fullName>
    </alternativeName>
</protein>
<keyword evidence="5 8" id="KW-0093">Biotin biosynthesis</keyword>
<dbReference type="GO" id="GO:0005829">
    <property type="term" value="C:cytosol"/>
    <property type="evidence" value="ECO:0007669"/>
    <property type="project" value="TreeGrafter"/>
</dbReference>
<sequence length="225" mass="24726">MKSFFVTGTDTDAGKTVAAKALLDYFAGERLSTLAMKPVASGCFNQQGRWVNDDALALREAMTMDCDYSLTNPYSFEQAIAPHIAATEENIEITEQVLVGAFNDVRALKPDVVVIEGAGGWELPLSDTLSMPAFVKQTNAEVVLVVGLKLGCLNHAVITERAIRADGMRVAGWVAVDTQSREMPYREQNIATLTRRLTSPCLGILPYTPDWRGRDLSTYINDFCR</sequence>
<dbReference type="GO" id="GO:0004141">
    <property type="term" value="F:dethiobiotin synthase activity"/>
    <property type="evidence" value="ECO:0007669"/>
    <property type="project" value="UniProtKB-UniRule"/>
</dbReference>
<dbReference type="NCBIfam" id="TIGR00347">
    <property type="entry name" value="bioD"/>
    <property type="match status" value="1"/>
</dbReference>
<feature type="binding site" evidence="8">
    <location>
        <begin position="116"/>
        <end position="119"/>
    </location>
    <ligand>
        <name>ATP</name>
        <dbReference type="ChEBI" id="CHEBI:30616"/>
    </ligand>
</feature>
<comment type="similarity">
    <text evidence="8">Belongs to the dethiobiotin synthetase family.</text>
</comment>
<dbReference type="InterPro" id="IPR004472">
    <property type="entry name" value="DTB_synth_BioD"/>
</dbReference>
<comment type="caution">
    <text evidence="8">Lacks conserved residue(s) required for the propagation of feature annotation.</text>
</comment>
<evidence type="ECO:0000256" key="1">
    <source>
        <dbReference type="ARBA" id="ARBA00022490"/>
    </source>
</evidence>
<keyword evidence="10" id="KW-1185">Reference proteome</keyword>
<evidence type="ECO:0000256" key="6">
    <source>
        <dbReference type="ARBA" id="ARBA00022840"/>
    </source>
</evidence>
<gene>
    <name evidence="8" type="primary">bioD</name>
    <name evidence="9" type="ORF">DEU29_101285</name>
</gene>
<evidence type="ECO:0000256" key="4">
    <source>
        <dbReference type="ARBA" id="ARBA00022741"/>
    </source>
</evidence>
<keyword evidence="3 8" id="KW-0479">Metal-binding</keyword>
<name>A0A4R6PPU3_9GAMM</name>
<dbReference type="PIRSF" id="PIRSF006755">
    <property type="entry name" value="DTB_synth"/>
    <property type="match status" value="1"/>
</dbReference>
<feature type="binding site" evidence="8">
    <location>
        <begin position="206"/>
        <end position="208"/>
    </location>
    <ligand>
        <name>ATP</name>
        <dbReference type="ChEBI" id="CHEBI:30616"/>
    </ligand>
</feature>
<dbReference type="FunFam" id="3.40.50.300:FF:000292">
    <property type="entry name" value="ATP-dependent dethiobiotin synthetase BioD"/>
    <property type="match status" value="1"/>
</dbReference>
<evidence type="ECO:0000256" key="3">
    <source>
        <dbReference type="ARBA" id="ARBA00022723"/>
    </source>
</evidence>
<dbReference type="EMBL" id="SNXI01000001">
    <property type="protein sequence ID" value="TDP40735.1"/>
    <property type="molecule type" value="Genomic_DNA"/>
</dbReference>
<comment type="catalytic activity">
    <reaction evidence="8">
        <text>(7R,8S)-7,8-diammoniononanoate + CO2 + ATP = (4R,5S)-dethiobiotin + ADP + phosphate + 3 H(+)</text>
        <dbReference type="Rhea" id="RHEA:15805"/>
        <dbReference type="ChEBI" id="CHEBI:15378"/>
        <dbReference type="ChEBI" id="CHEBI:16526"/>
        <dbReference type="ChEBI" id="CHEBI:30616"/>
        <dbReference type="ChEBI" id="CHEBI:43474"/>
        <dbReference type="ChEBI" id="CHEBI:149469"/>
        <dbReference type="ChEBI" id="CHEBI:149473"/>
        <dbReference type="ChEBI" id="CHEBI:456216"/>
        <dbReference type="EC" id="6.3.3.3"/>
    </reaction>
</comment>
<dbReference type="PANTHER" id="PTHR43210:SF5">
    <property type="entry name" value="DETHIOBIOTIN SYNTHETASE"/>
    <property type="match status" value="1"/>
</dbReference>
<feature type="binding site" evidence="8">
    <location>
        <position position="41"/>
    </location>
    <ligand>
        <name>substrate</name>
    </ligand>
</feature>
<comment type="subcellular location">
    <subcellularLocation>
        <location evidence="8">Cytoplasm</location>
    </subcellularLocation>
</comment>
<dbReference type="SUPFAM" id="SSF52540">
    <property type="entry name" value="P-loop containing nucleoside triphosphate hydrolases"/>
    <property type="match status" value="1"/>
</dbReference>
<dbReference type="Proteomes" id="UP000295531">
    <property type="component" value="Unassembled WGS sequence"/>
</dbReference>
<accession>A0A4R6PPU3</accession>
<dbReference type="InterPro" id="IPR027417">
    <property type="entry name" value="P-loop_NTPase"/>
</dbReference>
<dbReference type="AlphaFoldDB" id="A0A4R6PPU3"/>
<dbReference type="UniPathway" id="UPA00078">
    <property type="reaction ID" value="UER00161"/>
</dbReference>
<feature type="binding site" evidence="8">
    <location>
        <position position="54"/>
    </location>
    <ligand>
        <name>ATP</name>
        <dbReference type="ChEBI" id="CHEBI:30616"/>
    </ligand>
</feature>